<accession>A0AA90Z5U1</accession>
<dbReference type="InterPro" id="IPR036638">
    <property type="entry name" value="HLH_DNA-bd_sf"/>
</dbReference>
<proteinExistence type="predicted"/>
<dbReference type="AlphaFoldDB" id="A0AA90Z5U1"/>
<organism evidence="1 2">
    <name type="scientific">Bacillus salipaludis</name>
    <dbReference type="NCBI Taxonomy" id="2547811"/>
    <lineage>
        <taxon>Bacteria</taxon>
        <taxon>Bacillati</taxon>
        <taxon>Bacillota</taxon>
        <taxon>Bacilli</taxon>
        <taxon>Bacillales</taxon>
        <taxon>Bacillaceae</taxon>
        <taxon>Bacillus</taxon>
    </lineage>
</organism>
<protein>
    <submittedName>
        <fullName evidence="1">Aspartyl-phosphate phosphatase Spo0E family protein</fullName>
    </submittedName>
</protein>
<dbReference type="Gene3D" id="4.10.280.10">
    <property type="entry name" value="Helix-loop-helix DNA-binding domain"/>
    <property type="match status" value="1"/>
</dbReference>
<evidence type="ECO:0000313" key="1">
    <source>
        <dbReference type="EMBL" id="MDQ6601072.1"/>
    </source>
</evidence>
<gene>
    <name evidence="1" type="ORF">RCG21_33350</name>
</gene>
<dbReference type="GO" id="GO:0043937">
    <property type="term" value="P:regulation of sporulation"/>
    <property type="evidence" value="ECO:0007669"/>
    <property type="project" value="InterPro"/>
</dbReference>
<comment type="caution">
    <text evidence="1">The sequence shown here is derived from an EMBL/GenBank/DDBJ whole genome shotgun (WGS) entry which is preliminary data.</text>
</comment>
<dbReference type="SUPFAM" id="SSF140500">
    <property type="entry name" value="BAS1536-like"/>
    <property type="match status" value="1"/>
</dbReference>
<dbReference type="RefSeq" id="WP_308914690.1">
    <property type="nucleotide sequence ID" value="NZ_JAVGVR010000002.1"/>
</dbReference>
<dbReference type="GO" id="GO:0046983">
    <property type="term" value="F:protein dimerization activity"/>
    <property type="evidence" value="ECO:0007669"/>
    <property type="project" value="InterPro"/>
</dbReference>
<dbReference type="EMBL" id="JAVGVR010000002">
    <property type="protein sequence ID" value="MDQ6601072.1"/>
    <property type="molecule type" value="Genomic_DNA"/>
</dbReference>
<keyword evidence="2" id="KW-1185">Reference proteome</keyword>
<dbReference type="Pfam" id="PF09388">
    <property type="entry name" value="SpoOE-like"/>
    <property type="match status" value="1"/>
</dbReference>
<dbReference type="InterPro" id="IPR018540">
    <property type="entry name" value="Spo0E-like"/>
</dbReference>
<dbReference type="Proteomes" id="UP001178888">
    <property type="component" value="Unassembled WGS sequence"/>
</dbReference>
<sequence>MELMKYVEKYNYLKIEMEKSGTMYGLSDPRTIKYSQELDLLLNKVMKIRYLGIKGRKKQPV</sequence>
<reference evidence="1" key="1">
    <citation type="submission" date="2023-08" db="EMBL/GenBank/DDBJ databases">
        <title>Nitrogen cycling bacteria in agricultural field soils.</title>
        <authorList>
            <person name="Jang J."/>
        </authorList>
    </citation>
    <scope>NUCLEOTIDE SEQUENCE</scope>
    <source>
        <strain evidence="1">PS3-36</strain>
    </source>
</reference>
<evidence type="ECO:0000313" key="2">
    <source>
        <dbReference type="Proteomes" id="UP001178888"/>
    </source>
</evidence>
<name>A0AA90Z5U1_9BACI</name>
<dbReference type="InterPro" id="IPR037208">
    <property type="entry name" value="Spo0E-like_sf"/>
</dbReference>